<protein>
    <recommendedName>
        <fullName evidence="3">Lipoprotein</fullName>
    </recommendedName>
</protein>
<comment type="caution">
    <text evidence="1">The sequence shown here is derived from an EMBL/GenBank/DDBJ whole genome shotgun (WGS) entry which is preliminary data.</text>
</comment>
<sequence>MSVKKVLVPIFLGLLMVSVFGCNGKNVSPSFTSLTADKIQKVEVFSPRKGVTKSLTETEIVLLIKLLNSIKKDDISAYYGPSVKGGPTTVTIFINSNEIITITLNGDSFLCNEHKSCYQVNTREVNDFINAIYSSSP</sequence>
<dbReference type="RefSeq" id="WP_188040451.1">
    <property type="nucleotide sequence ID" value="NZ_JACVHF010000010.1"/>
</dbReference>
<gene>
    <name evidence="1" type="ORF">H1S01_10720</name>
</gene>
<accession>A0ABR7T2W7</accession>
<keyword evidence="2" id="KW-1185">Reference proteome</keyword>
<dbReference type="EMBL" id="JACVHF010000010">
    <property type="protein sequence ID" value="MBC9784981.1"/>
    <property type="molecule type" value="Genomic_DNA"/>
</dbReference>
<proteinExistence type="predicted"/>
<evidence type="ECO:0000313" key="2">
    <source>
        <dbReference type="Proteomes" id="UP000617402"/>
    </source>
</evidence>
<reference evidence="1 2" key="1">
    <citation type="submission" date="2020-07" db="EMBL/GenBank/DDBJ databases">
        <title>Draft whole-genome sequence of Heliobacterium chlorum DSM 3682, type strain.</title>
        <authorList>
            <person name="Kyndt J.A."/>
            <person name="Meyer T.E."/>
            <person name="Imhoff J.F."/>
        </authorList>
    </citation>
    <scope>NUCLEOTIDE SEQUENCE [LARGE SCALE GENOMIC DNA]</scope>
    <source>
        <strain evidence="1 2">DSM 3682</strain>
    </source>
</reference>
<dbReference type="PROSITE" id="PS51257">
    <property type="entry name" value="PROKAR_LIPOPROTEIN"/>
    <property type="match status" value="1"/>
</dbReference>
<dbReference type="Proteomes" id="UP000617402">
    <property type="component" value="Unassembled WGS sequence"/>
</dbReference>
<evidence type="ECO:0000313" key="1">
    <source>
        <dbReference type="EMBL" id="MBC9784981.1"/>
    </source>
</evidence>
<evidence type="ECO:0008006" key="3">
    <source>
        <dbReference type="Google" id="ProtNLM"/>
    </source>
</evidence>
<organism evidence="1 2">
    <name type="scientific">Heliobacterium chlorum</name>
    <dbReference type="NCBI Taxonomy" id="2698"/>
    <lineage>
        <taxon>Bacteria</taxon>
        <taxon>Bacillati</taxon>
        <taxon>Bacillota</taxon>
        <taxon>Clostridia</taxon>
        <taxon>Eubacteriales</taxon>
        <taxon>Heliobacteriaceae</taxon>
        <taxon>Heliobacterium</taxon>
    </lineage>
</organism>
<name>A0ABR7T2W7_HELCL</name>